<dbReference type="InterPro" id="IPR004320">
    <property type="entry name" value="BPS1_pln"/>
</dbReference>
<sequence length="268" mass="30204">MAFHVRSNSFPSKSHPAIANVEYQICRLKSSKDASVSSSSICTQLASLRYLHEDINNLIQLPSVQQALANENCTSELLDGSLKLVDICGITRDVIFLTKKSVQELQSSLRTNRGFEAYMTSRKKIDKMVKKCIKNLMSFDQCSTAFLNKDKNLKAIAIVLKESQVIGVSVLKSALTIFASKQKTWSLVSKFTQSSRVHSQTEEERNAQELYALNINKLRKDMDTTSVQNVMKQLSASEMTIQELEENLEAFFRSLVKIRVSLLNVLCH</sequence>
<dbReference type="Pfam" id="PF03087">
    <property type="entry name" value="BPS1"/>
    <property type="match status" value="1"/>
</dbReference>
<protein>
    <submittedName>
        <fullName evidence="2">Uncharacterized protein</fullName>
    </submittedName>
</protein>
<evidence type="ECO:0000256" key="1">
    <source>
        <dbReference type="SAM" id="Coils"/>
    </source>
</evidence>
<name>A0ABD1STB8_9LAMI</name>
<reference evidence="3" key="1">
    <citation type="submission" date="2024-07" db="EMBL/GenBank/DDBJ databases">
        <title>Two chromosome-level genome assemblies of Korean endemic species Abeliophyllum distichum and Forsythia ovata (Oleaceae).</title>
        <authorList>
            <person name="Jang H."/>
        </authorList>
    </citation>
    <scope>NUCLEOTIDE SEQUENCE [LARGE SCALE GENOMIC DNA]</scope>
</reference>
<dbReference type="AlphaFoldDB" id="A0ABD1STB8"/>
<proteinExistence type="predicted"/>
<organism evidence="2 3">
    <name type="scientific">Abeliophyllum distichum</name>
    <dbReference type="NCBI Taxonomy" id="126358"/>
    <lineage>
        <taxon>Eukaryota</taxon>
        <taxon>Viridiplantae</taxon>
        <taxon>Streptophyta</taxon>
        <taxon>Embryophyta</taxon>
        <taxon>Tracheophyta</taxon>
        <taxon>Spermatophyta</taxon>
        <taxon>Magnoliopsida</taxon>
        <taxon>eudicotyledons</taxon>
        <taxon>Gunneridae</taxon>
        <taxon>Pentapetalae</taxon>
        <taxon>asterids</taxon>
        <taxon>lamiids</taxon>
        <taxon>Lamiales</taxon>
        <taxon>Oleaceae</taxon>
        <taxon>Forsythieae</taxon>
        <taxon>Abeliophyllum</taxon>
    </lineage>
</organism>
<keyword evidence="1" id="KW-0175">Coiled coil</keyword>
<feature type="coiled-coil region" evidence="1">
    <location>
        <begin position="227"/>
        <end position="254"/>
    </location>
</feature>
<comment type="caution">
    <text evidence="2">The sequence shown here is derived from an EMBL/GenBank/DDBJ whole genome shotgun (WGS) entry which is preliminary data.</text>
</comment>
<dbReference type="PANTHER" id="PTHR33070">
    <property type="entry name" value="OS06G0725500 PROTEIN"/>
    <property type="match status" value="1"/>
</dbReference>
<dbReference type="Proteomes" id="UP001604336">
    <property type="component" value="Unassembled WGS sequence"/>
</dbReference>
<dbReference type="EMBL" id="JBFOLK010000006">
    <property type="protein sequence ID" value="KAL2503910.1"/>
    <property type="molecule type" value="Genomic_DNA"/>
</dbReference>
<gene>
    <name evidence="2" type="ORF">Adt_19531</name>
</gene>
<accession>A0ABD1STB8</accession>
<evidence type="ECO:0000313" key="3">
    <source>
        <dbReference type="Proteomes" id="UP001604336"/>
    </source>
</evidence>
<keyword evidence="3" id="KW-1185">Reference proteome</keyword>
<dbReference type="PANTHER" id="PTHR33070:SF129">
    <property type="entry name" value="DUF241 DOMAIN PROTEIN"/>
    <property type="match status" value="1"/>
</dbReference>
<evidence type="ECO:0000313" key="2">
    <source>
        <dbReference type="EMBL" id="KAL2503910.1"/>
    </source>
</evidence>